<evidence type="ECO:0000313" key="12">
    <source>
        <dbReference type="Proteomes" id="UP001239085"/>
    </source>
</evidence>
<dbReference type="PROSITE" id="PS50893">
    <property type="entry name" value="ABC_TRANSPORTER_2"/>
    <property type="match status" value="1"/>
</dbReference>
<dbReference type="SUPFAM" id="SSF90123">
    <property type="entry name" value="ABC transporter transmembrane region"/>
    <property type="match status" value="1"/>
</dbReference>
<dbReference type="EMBL" id="JAUSXK010000001">
    <property type="protein sequence ID" value="MDQ0644710.1"/>
    <property type="molecule type" value="Genomic_DNA"/>
</dbReference>
<dbReference type="PROSITE" id="PS50929">
    <property type="entry name" value="ABC_TM1F"/>
    <property type="match status" value="1"/>
</dbReference>
<evidence type="ECO:0000256" key="4">
    <source>
        <dbReference type="ARBA" id="ARBA00022840"/>
    </source>
</evidence>
<evidence type="ECO:0000256" key="1">
    <source>
        <dbReference type="ARBA" id="ARBA00004651"/>
    </source>
</evidence>
<dbReference type="PANTHER" id="PTHR24221">
    <property type="entry name" value="ATP-BINDING CASSETTE SUB-FAMILY B"/>
    <property type="match status" value="1"/>
</dbReference>
<evidence type="ECO:0000256" key="2">
    <source>
        <dbReference type="ARBA" id="ARBA00022692"/>
    </source>
</evidence>
<protein>
    <submittedName>
        <fullName evidence="11">ABC-type transport system involved in cytochrome bd biosynthesis fused ATPase/permease subunit</fullName>
    </submittedName>
</protein>
<comment type="caution">
    <text evidence="11">The sequence shown here is derived from an EMBL/GenBank/DDBJ whole genome shotgun (WGS) entry which is preliminary data.</text>
</comment>
<dbReference type="RefSeq" id="WP_307362733.1">
    <property type="nucleotide sequence ID" value="NZ_JAUSXK010000001.1"/>
</dbReference>
<sequence>MIHRRLLQLAGAVPGAIAALAAVGVLISALHVTFAFVTAAVIAALVRGEGDVGFALIVLVVVALARAGVIWLREPLAARIGASVRIALRRRLLARTADIAAAERRSGDTAATVIDGVDGLDAYYTRYLPQLVVVLLVPATIIALVSAQDVGAGAVLAVAGATAVIVPRFWDARLLRNGRSRWAAFARLSGDYVESLQSIPLLRAFGAAERFGTGLEQRAEALRLSTMAQMRVSLIESGLSALAMHLGTVLAVLAAASAVLTGSPATTAIVVLLLSRECFRPLSELSTHWHAGYLGLTAVDGLDRLLSLHATVPDDGTVTTPAAEGAAIAIRDLTYRYPGTDSGIRGITLEIESGETVAILGASGSGKSTLGRLLEREVDPDEGDILLDGIPLPQRTRSALARSVVTVPQDPVLFAWSVQENLRLYRQDASDAEMQQAAVAADIDQVIRDLPEGYDTVLGENGDQLSGGQRQRLAIARALVARAPVLILDEVTSALDAETERRVMDGVDAHDPRRTTILIAHRESACIHADRWIALDQGGISSSGDGPPPARGRPHARIHIGSAR</sequence>
<dbReference type="Pfam" id="PF00005">
    <property type="entry name" value="ABC_tran"/>
    <property type="match status" value="1"/>
</dbReference>
<dbReference type="InterPro" id="IPR017871">
    <property type="entry name" value="ABC_transporter-like_CS"/>
</dbReference>
<dbReference type="InterPro" id="IPR003593">
    <property type="entry name" value="AAA+_ATPase"/>
</dbReference>
<dbReference type="PANTHER" id="PTHR24221:SF590">
    <property type="entry name" value="COMPONENT LINKED WITH THE ASSEMBLY OF CYTOCHROME' TRANSPORT TRANSMEMBRANE ATP-BINDING PROTEIN ABC TRANSPORTER CYDD-RELATED"/>
    <property type="match status" value="1"/>
</dbReference>
<feature type="transmembrane region" description="Helical" evidence="8">
    <location>
        <begin position="127"/>
        <end position="145"/>
    </location>
</feature>
<dbReference type="PROSITE" id="PS00211">
    <property type="entry name" value="ABC_TRANSPORTER_1"/>
    <property type="match status" value="1"/>
</dbReference>
<dbReference type="Proteomes" id="UP001239085">
    <property type="component" value="Unassembled WGS sequence"/>
</dbReference>
<feature type="domain" description="ABC transmembrane type-1" evidence="10">
    <location>
        <begin position="18"/>
        <end position="294"/>
    </location>
</feature>
<feature type="region of interest" description="Disordered" evidence="7">
    <location>
        <begin position="538"/>
        <end position="564"/>
    </location>
</feature>
<feature type="domain" description="ABC transporter" evidence="9">
    <location>
        <begin position="328"/>
        <end position="562"/>
    </location>
</feature>
<evidence type="ECO:0000256" key="6">
    <source>
        <dbReference type="ARBA" id="ARBA00023136"/>
    </source>
</evidence>
<evidence type="ECO:0000259" key="10">
    <source>
        <dbReference type="PROSITE" id="PS50929"/>
    </source>
</evidence>
<feature type="transmembrane region" description="Helical" evidence="8">
    <location>
        <begin position="249"/>
        <end position="274"/>
    </location>
</feature>
<evidence type="ECO:0000256" key="5">
    <source>
        <dbReference type="ARBA" id="ARBA00022989"/>
    </source>
</evidence>
<dbReference type="InterPro" id="IPR003439">
    <property type="entry name" value="ABC_transporter-like_ATP-bd"/>
</dbReference>
<dbReference type="Gene3D" id="3.40.50.300">
    <property type="entry name" value="P-loop containing nucleotide triphosphate hydrolases"/>
    <property type="match status" value="1"/>
</dbReference>
<keyword evidence="3" id="KW-0547">Nucleotide-binding</keyword>
<dbReference type="SUPFAM" id="SSF52540">
    <property type="entry name" value="P-loop containing nucleoside triphosphate hydrolases"/>
    <property type="match status" value="1"/>
</dbReference>
<feature type="transmembrane region" description="Helical" evidence="8">
    <location>
        <begin position="53"/>
        <end position="72"/>
    </location>
</feature>
<keyword evidence="12" id="KW-1185">Reference proteome</keyword>
<evidence type="ECO:0000256" key="3">
    <source>
        <dbReference type="ARBA" id="ARBA00022741"/>
    </source>
</evidence>
<keyword evidence="6 8" id="KW-0472">Membrane</keyword>
<feature type="transmembrane region" description="Helical" evidence="8">
    <location>
        <begin position="152"/>
        <end position="170"/>
    </location>
</feature>
<name>A0ABU0PBK1_9MICO</name>
<organism evidence="11 12">
    <name type="scientific">Microbacterium murale</name>
    <dbReference type="NCBI Taxonomy" id="1081040"/>
    <lineage>
        <taxon>Bacteria</taxon>
        <taxon>Bacillati</taxon>
        <taxon>Actinomycetota</taxon>
        <taxon>Actinomycetes</taxon>
        <taxon>Micrococcales</taxon>
        <taxon>Microbacteriaceae</taxon>
        <taxon>Microbacterium</taxon>
    </lineage>
</organism>
<keyword evidence="5 8" id="KW-1133">Transmembrane helix</keyword>
<evidence type="ECO:0000313" key="11">
    <source>
        <dbReference type="EMBL" id="MDQ0644710.1"/>
    </source>
</evidence>
<dbReference type="Pfam" id="PF00664">
    <property type="entry name" value="ABC_membrane"/>
    <property type="match status" value="1"/>
</dbReference>
<dbReference type="InterPro" id="IPR039421">
    <property type="entry name" value="Type_1_exporter"/>
</dbReference>
<dbReference type="Gene3D" id="1.20.1560.10">
    <property type="entry name" value="ABC transporter type 1, transmembrane domain"/>
    <property type="match status" value="1"/>
</dbReference>
<dbReference type="InterPro" id="IPR011527">
    <property type="entry name" value="ABC1_TM_dom"/>
</dbReference>
<keyword evidence="4" id="KW-0067">ATP-binding</keyword>
<dbReference type="InterPro" id="IPR027417">
    <property type="entry name" value="P-loop_NTPase"/>
</dbReference>
<evidence type="ECO:0000256" key="7">
    <source>
        <dbReference type="SAM" id="MobiDB-lite"/>
    </source>
</evidence>
<gene>
    <name evidence="11" type="ORF">QFZ46_002870</name>
</gene>
<evidence type="ECO:0000259" key="9">
    <source>
        <dbReference type="PROSITE" id="PS50893"/>
    </source>
</evidence>
<evidence type="ECO:0000256" key="8">
    <source>
        <dbReference type="SAM" id="Phobius"/>
    </source>
</evidence>
<keyword evidence="2 8" id="KW-0812">Transmembrane</keyword>
<reference evidence="11 12" key="1">
    <citation type="submission" date="2023-07" db="EMBL/GenBank/DDBJ databases">
        <title>Comparative genomics of wheat-associated soil bacteria to identify genetic determinants of phenazine resistance.</title>
        <authorList>
            <person name="Mouncey N."/>
        </authorList>
    </citation>
    <scope>NUCLEOTIDE SEQUENCE [LARGE SCALE GENOMIC DNA]</scope>
    <source>
        <strain evidence="11 12">W2I7</strain>
    </source>
</reference>
<comment type="subcellular location">
    <subcellularLocation>
        <location evidence="1">Cell membrane</location>
        <topology evidence="1">Multi-pass membrane protein</topology>
    </subcellularLocation>
</comment>
<accession>A0ABU0PBK1</accession>
<dbReference type="SMART" id="SM00382">
    <property type="entry name" value="AAA"/>
    <property type="match status" value="1"/>
</dbReference>
<dbReference type="InterPro" id="IPR036640">
    <property type="entry name" value="ABC1_TM_sf"/>
</dbReference>
<proteinExistence type="predicted"/>